<dbReference type="EMBL" id="JAARWW010000002">
    <property type="protein sequence ID" value="MBC2003193.1"/>
    <property type="molecule type" value="Genomic_DNA"/>
</dbReference>
<dbReference type="RefSeq" id="WP_185368866.1">
    <property type="nucleotide sequence ID" value="NZ_JAARMW010000003.1"/>
</dbReference>
<dbReference type="Proteomes" id="UP000533953">
    <property type="component" value="Unassembled WGS sequence"/>
</dbReference>
<evidence type="ECO:0000313" key="4">
    <source>
        <dbReference type="Proteomes" id="UP000546806"/>
    </source>
</evidence>
<accession>A0A7X0XAC1</accession>
<reference evidence="3 4" key="1">
    <citation type="submission" date="2020-03" db="EMBL/GenBank/DDBJ databases">
        <title>Soil Listeria distribution.</title>
        <authorList>
            <person name="Liao J."/>
            <person name="Wiedmann M."/>
        </authorList>
    </citation>
    <scope>NUCLEOTIDE SEQUENCE [LARGE SCALE GENOMIC DNA]</scope>
    <source>
        <strain evidence="2 4">FSL L7-0435</strain>
        <strain evidence="1 3">FSL L7-1547</strain>
    </source>
</reference>
<name>A0A7X0XAC1_9LIST</name>
<comment type="caution">
    <text evidence="1">The sequence shown here is derived from an EMBL/GenBank/DDBJ whole genome shotgun (WGS) entry which is preliminary data.</text>
</comment>
<protein>
    <submittedName>
        <fullName evidence="1">Uncharacterized protein</fullName>
    </submittedName>
</protein>
<evidence type="ECO:0000313" key="1">
    <source>
        <dbReference type="EMBL" id="MBC1490539.1"/>
    </source>
</evidence>
<gene>
    <name evidence="2" type="ORF">HCA78_05385</name>
    <name evidence="1" type="ORF">HCI99_01720</name>
</gene>
<dbReference type="AlphaFoldDB" id="A0A7X0XAC1"/>
<sequence>MKDSLKKVIVGILVVTLVFSGMVLLPSKADAAPVTRWETTKTYTNMAYGSWETQGVRKKSSSTGKVSFSVSTKVSTSYSGTIKVGIPKVESVLGFKLSSSATYKFTNTWDVKKNVTYKVQTRKRYKVYSVKQSKITTDSWTGQRTVSNYYVTVKKNDGIDVRALEY</sequence>
<dbReference type="Proteomes" id="UP000546806">
    <property type="component" value="Unassembled WGS sequence"/>
</dbReference>
<proteinExistence type="predicted"/>
<evidence type="ECO:0000313" key="3">
    <source>
        <dbReference type="Proteomes" id="UP000533953"/>
    </source>
</evidence>
<evidence type="ECO:0000313" key="2">
    <source>
        <dbReference type="EMBL" id="MBC2003193.1"/>
    </source>
</evidence>
<dbReference type="EMBL" id="JAASTX010000002">
    <property type="protein sequence ID" value="MBC1490539.1"/>
    <property type="molecule type" value="Genomic_DNA"/>
</dbReference>
<organism evidence="1 3">
    <name type="scientific">Listeria booriae</name>
    <dbReference type="NCBI Taxonomy" id="1552123"/>
    <lineage>
        <taxon>Bacteria</taxon>
        <taxon>Bacillati</taxon>
        <taxon>Bacillota</taxon>
        <taxon>Bacilli</taxon>
        <taxon>Bacillales</taxon>
        <taxon>Listeriaceae</taxon>
        <taxon>Listeria</taxon>
    </lineage>
</organism>